<keyword evidence="9 10" id="KW-0472">Membrane</keyword>
<evidence type="ECO:0000256" key="7">
    <source>
        <dbReference type="ARBA" id="ARBA00022989"/>
    </source>
</evidence>
<feature type="transmembrane region" description="Helical" evidence="10">
    <location>
        <begin position="112"/>
        <end position="133"/>
    </location>
</feature>
<evidence type="ECO:0000256" key="3">
    <source>
        <dbReference type="ARBA" id="ARBA00022449"/>
    </source>
</evidence>
<dbReference type="eggNOG" id="COG0475">
    <property type="taxonomic scope" value="Bacteria"/>
</dbReference>
<dbReference type="GO" id="GO:0006813">
    <property type="term" value="P:potassium ion transport"/>
    <property type="evidence" value="ECO:0007669"/>
    <property type="project" value="UniProtKB-KW"/>
</dbReference>
<feature type="transmembrane region" description="Helical" evidence="10">
    <location>
        <begin position="55"/>
        <end position="74"/>
    </location>
</feature>
<feature type="domain" description="RCK N-terminal" evidence="11">
    <location>
        <begin position="405"/>
        <end position="522"/>
    </location>
</feature>
<keyword evidence="6" id="KW-0630">Potassium</keyword>
<dbReference type="GO" id="GO:1902600">
    <property type="term" value="P:proton transmembrane transport"/>
    <property type="evidence" value="ECO:0007669"/>
    <property type="project" value="InterPro"/>
</dbReference>
<feature type="transmembrane region" description="Helical" evidence="10">
    <location>
        <begin position="216"/>
        <end position="245"/>
    </location>
</feature>
<proteinExistence type="predicted"/>
<evidence type="ECO:0000256" key="10">
    <source>
        <dbReference type="SAM" id="Phobius"/>
    </source>
</evidence>
<dbReference type="STRING" id="1000565.METUNv1_00101"/>
<organism evidence="13 14">
    <name type="scientific">Methyloversatilis universalis (strain ATCC BAA-1314 / DSM 25237 / JCM 13912 / CCUG 52030 / FAM5)</name>
    <dbReference type="NCBI Taxonomy" id="1000565"/>
    <lineage>
        <taxon>Bacteria</taxon>
        <taxon>Pseudomonadati</taxon>
        <taxon>Pseudomonadota</taxon>
        <taxon>Betaproteobacteria</taxon>
        <taxon>Nitrosomonadales</taxon>
        <taxon>Sterolibacteriaceae</taxon>
        <taxon>Methyloversatilis</taxon>
    </lineage>
</organism>
<evidence type="ECO:0000259" key="11">
    <source>
        <dbReference type="PROSITE" id="PS51201"/>
    </source>
</evidence>
<feature type="domain" description="RCK C-terminal" evidence="12">
    <location>
        <begin position="569"/>
        <end position="655"/>
    </location>
</feature>
<evidence type="ECO:0000256" key="4">
    <source>
        <dbReference type="ARBA" id="ARBA00022538"/>
    </source>
</evidence>
<evidence type="ECO:0000256" key="1">
    <source>
        <dbReference type="ARBA" id="ARBA00004141"/>
    </source>
</evidence>
<dbReference type="GO" id="GO:0005886">
    <property type="term" value="C:plasma membrane"/>
    <property type="evidence" value="ECO:0007669"/>
    <property type="project" value="TreeGrafter"/>
</dbReference>
<dbReference type="Gene3D" id="1.20.1530.20">
    <property type="match status" value="1"/>
</dbReference>
<dbReference type="InterPro" id="IPR006037">
    <property type="entry name" value="RCK_C"/>
</dbReference>
<dbReference type="Pfam" id="PF02254">
    <property type="entry name" value="TrkA_N"/>
    <property type="match status" value="1"/>
</dbReference>
<name>F5R7J5_METUF</name>
<feature type="transmembrane region" description="Helical" evidence="10">
    <location>
        <begin position="354"/>
        <end position="375"/>
    </location>
</feature>
<dbReference type="InterPro" id="IPR006153">
    <property type="entry name" value="Cation/H_exchanger_TM"/>
</dbReference>
<sequence length="664" mass="71666">MSALELVLLLLTASVLVVGLFRSVGLPPILGYLLVGALAGPHALAFIPDTDEARHFAEYGIVFLMFSIGLEFSLPKLFSMKRLVFGLGAAQVAFTVLGVVSFAWLFGLGFKGAVAVGGAIAMSSTAVLIKLLVERLELDSAHGRQVVGVLLFQDLAVVPFLVVIPVLALGAEESMEALALAAVKATVALTVILYLGPRLMQRWFHIVAMRKSPELFMLNVLLVTLGMAFATELAGLSLALGAFLAGMLISETQYRYQVEEDIKPFRDVLLGLFFVTIGMKLDLALVFSDLFFVLVTVLFILIGKFVVAAGASRLFGSSPGNALRVGLWLCAGGEFGFVLIALADAANLIPDRILQIVLAALLLTLLTAPIIAHYADRIVLRLVPSEWLLRSMQLTSIAAQTLATDSHAIVCGYGRNGQYLGRFLENEGITFIALDLDPERVREAAAAGETVVFGDAGKRETLIAAGIARASIVVVTFVDTDAAMRVIHLANDLRPDVPVVVRTFDERDYDKLSTAGATEVVPESLESSLMLATHALVLLGVPLNRVLKRIRQLRGDRYHLLRGLYRGAEHLAEEAVSEAQHKRLHSVPLAPGAWAIGHRIDEFRFEDVRVEVSAIRRRGIRALEPSSDLAFESGDVVVLLGEPAELAKAESRLLKGEAGLLKRG</sequence>
<dbReference type="Gene3D" id="3.40.50.720">
    <property type="entry name" value="NAD(P)-binding Rossmann-like Domain"/>
    <property type="match status" value="1"/>
</dbReference>
<dbReference type="PANTHER" id="PTHR46157">
    <property type="entry name" value="K(+) EFFLUX ANTIPORTER 3, CHLOROPLASTIC"/>
    <property type="match status" value="1"/>
</dbReference>
<dbReference type="EMBL" id="AFHG01000028">
    <property type="protein sequence ID" value="EGK73474.1"/>
    <property type="molecule type" value="Genomic_DNA"/>
</dbReference>
<keyword evidence="7 10" id="KW-1133">Transmembrane helix</keyword>
<dbReference type="Pfam" id="PF00999">
    <property type="entry name" value="Na_H_Exchanger"/>
    <property type="match status" value="1"/>
</dbReference>
<dbReference type="PROSITE" id="PS51201">
    <property type="entry name" value="RCK_N"/>
    <property type="match status" value="1"/>
</dbReference>
<dbReference type="SUPFAM" id="SSF51735">
    <property type="entry name" value="NAD(P)-binding Rossmann-fold domains"/>
    <property type="match status" value="1"/>
</dbReference>
<comment type="subcellular location">
    <subcellularLocation>
        <location evidence="1">Membrane</location>
        <topology evidence="1">Multi-pass membrane protein</topology>
    </subcellularLocation>
</comment>
<feature type="transmembrane region" description="Helical" evidence="10">
    <location>
        <begin position="265"/>
        <end position="283"/>
    </location>
</feature>
<protein>
    <submittedName>
        <fullName evidence="13">Glutathione-regulated potassium-efflux system protein kefB</fullName>
    </submittedName>
</protein>
<dbReference type="InterPro" id="IPR003148">
    <property type="entry name" value="RCK_N"/>
</dbReference>
<evidence type="ECO:0000256" key="2">
    <source>
        <dbReference type="ARBA" id="ARBA00022448"/>
    </source>
</evidence>
<comment type="caution">
    <text evidence="13">The sequence shown here is derived from an EMBL/GenBank/DDBJ whole genome shotgun (WGS) entry which is preliminary data.</text>
</comment>
<keyword evidence="4" id="KW-0633">Potassium transport</keyword>
<dbReference type="InterPro" id="IPR038770">
    <property type="entry name" value="Na+/solute_symporter_sf"/>
</dbReference>
<dbReference type="PROSITE" id="PS51202">
    <property type="entry name" value="RCK_C"/>
    <property type="match status" value="1"/>
</dbReference>
<dbReference type="OrthoDB" id="9781411at2"/>
<reference evidence="13 14" key="1">
    <citation type="journal article" date="2011" name="J. Bacteriol.">
        <title>Genome sequence of Methyloversatilis universalis FAM5T, a methylotrophic representative of the order Rhodocyclales.</title>
        <authorList>
            <person name="Kittichotirat W."/>
            <person name="Good N.M."/>
            <person name="Hall R."/>
            <person name="Bringel F."/>
            <person name="Lajus A."/>
            <person name="Medigue C."/>
            <person name="Smalley N.E."/>
            <person name="Beck D."/>
            <person name="Bumgarner R."/>
            <person name="Vuilleumier S."/>
            <person name="Kalyuzhnaya M.G."/>
        </authorList>
    </citation>
    <scope>NUCLEOTIDE SEQUENCE [LARGE SCALE GENOMIC DNA]</scope>
    <source>
        <strain evidence="14">ATCC BAA-1314 / JCM 13912 / FAM5</strain>
    </source>
</reference>
<dbReference type="eggNOG" id="COG1226">
    <property type="taxonomic scope" value="Bacteria"/>
</dbReference>
<keyword evidence="2" id="KW-0813">Transport</keyword>
<evidence type="ECO:0000256" key="9">
    <source>
        <dbReference type="ARBA" id="ARBA00023136"/>
    </source>
</evidence>
<dbReference type="Pfam" id="PF02080">
    <property type="entry name" value="TrkA_C"/>
    <property type="match status" value="1"/>
</dbReference>
<feature type="transmembrane region" description="Helical" evidence="10">
    <location>
        <begin position="323"/>
        <end position="342"/>
    </location>
</feature>
<dbReference type="InterPro" id="IPR036721">
    <property type="entry name" value="RCK_C_sf"/>
</dbReference>
<feature type="transmembrane region" description="Helical" evidence="10">
    <location>
        <begin position="145"/>
        <end position="171"/>
    </location>
</feature>
<dbReference type="RefSeq" id="WP_008057742.1">
    <property type="nucleotide sequence ID" value="NZ_AFHG01000028.1"/>
</dbReference>
<dbReference type="SUPFAM" id="SSF116726">
    <property type="entry name" value="TrkA C-terminal domain-like"/>
    <property type="match status" value="1"/>
</dbReference>
<evidence type="ECO:0000313" key="13">
    <source>
        <dbReference type="EMBL" id="EGK73474.1"/>
    </source>
</evidence>
<dbReference type="Proteomes" id="UP000005019">
    <property type="component" value="Unassembled WGS sequence"/>
</dbReference>
<dbReference type="InterPro" id="IPR036291">
    <property type="entry name" value="NAD(P)-bd_dom_sf"/>
</dbReference>
<evidence type="ECO:0000256" key="6">
    <source>
        <dbReference type="ARBA" id="ARBA00022958"/>
    </source>
</evidence>
<dbReference type="GO" id="GO:0015297">
    <property type="term" value="F:antiporter activity"/>
    <property type="evidence" value="ECO:0007669"/>
    <property type="project" value="UniProtKB-KW"/>
</dbReference>
<dbReference type="AlphaFoldDB" id="F5R7J5"/>
<evidence type="ECO:0000256" key="5">
    <source>
        <dbReference type="ARBA" id="ARBA00022692"/>
    </source>
</evidence>
<gene>
    <name evidence="13" type="ORF">METUNv1_00101</name>
</gene>
<dbReference type="Gene3D" id="3.30.70.1450">
    <property type="entry name" value="Regulator of K+ conductance, C-terminal domain"/>
    <property type="match status" value="1"/>
</dbReference>
<evidence type="ECO:0000313" key="14">
    <source>
        <dbReference type="Proteomes" id="UP000005019"/>
    </source>
</evidence>
<accession>F5R7J5</accession>
<feature type="transmembrane region" description="Helical" evidence="10">
    <location>
        <begin position="177"/>
        <end position="195"/>
    </location>
</feature>
<dbReference type="PANTHER" id="PTHR46157:SF4">
    <property type="entry name" value="K(+) EFFLUX ANTIPORTER 3, CHLOROPLASTIC"/>
    <property type="match status" value="1"/>
</dbReference>
<dbReference type="GO" id="GO:0008324">
    <property type="term" value="F:monoatomic cation transmembrane transporter activity"/>
    <property type="evidence" value="ECO:0007669"/>
    <property type="project" value="InterPro"/>
</dbReference>
<evidence type="ECO:0000256" key="8">
    <source>
        <dbReference type="ARBA" id="ARBA00023065"/>
    </source>
</evidence>
<feature type="transmembrane region" description="Helical" evidence="10">
    <location>
        <begin position="83"/>
        <end position="106"/>
    </location>
</feature>
<feature type="transmembrane region" description="Helical" evidence="10">
    <location>
        <begin position="290"/>
        <end position="311"/>
    </location>
</feature>
<keyword evidence="8" id="KW-0406">Ion transport</keyword>
<keyword evidence="3" id="KW-0050">Antiport</keyword>
<keyword evidence="14" id="KW-1185">Reference proteome</keyword>
<evidence type="ECO:0000259" key="12">
    <source>
        <dbReference type="PROSITE" id="PS51202"/>
    </source>
</evidence>
<keyword evidence="5 10" id="KW-0812">Transmembrane</keyword>